<dbReference type="RefSeq" id="XP_019085234.1">
    <property type="nucleotide sequence ID" value="XM_019229689.1"/>
</dbReference>
<dbReference type="InterPro" id="IPR036603">
    <property type="entry name" value="RBP11-like"/>
</dbReference>
<dbReference type="InterPro" id="IPR009025">
    <property type="entry name" value="RBP11-like_dimer"/>
</dbReference>
<keyword evidence="1" id="KW-0240">DNA-directed RNA polymerase</keyword>
<comment type="similarity">
    <text evidence="3">Belongs to the archaeal Rpo11/eukaryotic RPB11/RPC19 RNA polymerase subunit family.</text>
</comment>
<evidence type="ECO:0000313" key="6">
    <source>
        <dbReference type="Proteomes" id="UP000694864"/>
    </source>
</evidence>
<feature type="compositionally biased region" description="Basic and acidic residues" evidence="4">
    <location>
        <begin position="63"/>
        <end position="78"/>
    </location>
</feature>
<sequence length="89" mass="10272">SPRVTVGAYTIPHPSLESVNIWVQTTGDPAKEVFKDACQELMQMNRHVRSVFDKAVTEYKAEQERKEKKAAEERKRQMELFGSMDIETN</sequence>
<feature type="non-terminal residue" evidence="7">
    <location>
        <position position="1"/>
    </location>
</feature>
<keyword evidence="2" id="KW-0804">Transcription</keyword>
<evidence type="ECO:0000256" key="3">
    <source>
        <dbReference type="ARBA" id="ARBA00025751"/>
    </source>
</evidence>
<evidence type="ECO:0000259" key="5">
    <source>
        <dbReference type="Pfam" id="PF13656"/>
    </source>
</evidence>
<dbReference type="SUPFAM" id="SSF55257">
    <property type="entry name" value="RBP11-like subunits of RNA polymerase"/>
    <property type="match status" value="1"/>
</dbReference>
<reference evidence="7" key="2">
    <citation type="submission" date="2025-08" db="UniProtKB">
        <authorList>
            <consortium name="RefSeq"/>
        </authorList>
    </citation>
    <scope>IDENTIFICATION</scope>
    <source>
        <tissue evidence="7">Leaf</tissue>
    </source>
</reference>
<gene>
    <name evidence="7" type="primary">LOC104716050</name>
</gene>
<evidence type="ECO:0000256" key="2">
    <source>
        <dbReference type="ARBA" id="ARBA00023163"/>
    </source>
</evidence>
<dbReference type="Gene3D" id="3.30.1360.10">
    <property type="entry name" value="RNA polymerase, RBP11-like subunit"/>
    <property type="match status" value="1"/>
</dbReference>
<dbReference type="Pfam" id="PF13656">
    <property type="entry name" value="RNA_pol_L_2"/>
    <property type="match status" value="1"/>
</dbReference>
<protein>
    <submittedName>
        <fullName evidence="7">Uncharacterized protein LOC104716050</fullName>
    </submittedName>
</protein>
<dbReference type="PANTHER" id="PTHR13946">
    <property type="entry name" value="DNA-DIRECTED RNA POLYMERASE I,II,III"/>
    <property type="match status" value="1"/>
</dbReference>
<dbReference type="PANTHER" id="PTHR13946:SF28">
    <property type="entry name" value="DNA-DIRECTED RNA POLYMERASES I AND III SUBUNIT RPAC2"/>
    <property type="match status" value="1"/>
</dbReference>
<reference evidence="6" key="1">
    <citation type="journal article" date="2014" name="Nat. Commun.">
        <title>The emerging biofuel crop Camelina sativa retains a highly undifferentiated hexaploid genome structure.</title>
        <authorList>
            <person name="Kagale S."/>
            <person name="Koh C."/>
            <person name="Nixon J."/>
            <person name="Bollina V."/>
            <person name="Clarke W.E."/>
            <person name="Tuteja R."/>
            <person name="Spillane C."/>
            <person name="Robinson S.J."/>
            <person name="Links M.G."/>
            <person name="Clarke C."/>
            <person name="Higgins E.E."/>
            <person name="Huebert T."/>
            <person name="Sharpe A.G."/>
            <person name="Parkin I.A."/>
        </authorList>
    </citation>
    <scope>NUCLEOTIDE SEQUENCE [LARGE SCALE GENOMIC DNA]</scope>
    <source>
        <strain evidence="6">cv. DH55</strain>
    </source>
</reference>
<organism evidence="6 7">
    <name type="scientific">Camelina sativa</name>
    <name type="common">False flax</name>
    <name type="synonym">Myagrum sativum</name>
    <dbReference type="NCBI Taxonomy" id="90675"/>
    <lineage>
        <taxon>Eukaryota</taxon>
        <taxon>Viridiplantae</taxon>
        <taxon>Streptophyta</taxon>
        <taxon>Embryophyta</taxon>
        <taxon>Tracheophyta</taxon>
        <taxon>Spermatophyta</taxon>
        <taxon>Magnoliopsida</taxon>
        <taxon>eudicotyledons</taxon>
        <taxon>Gunneridae</taxon>
        <taxon>Pentapetalae</taxon>
        <taxon>rosids</taxon>
        <taxon>malvids</taxon>
        <taxon>Brassicales</taxon>
        <taxon>Brassicaceae</taxon>
        <taxon>Camelineae</taxon>
        <taxon>Camelina</taxon>
    </lineage>
</organism>
<dbReference type="Proteomes" id="UP000694864">
    <property type="component" value="Chromosome 9"/>
</dbReference>
<feature type="region of interest" description="Disordered" evidence="4">
    <location>
        <begin position="63"/>
        <end position="89"/>
    </location>
</feature>
<proteinExistence type="inferred from homology"/>
<keyword evidence="6" id="KW-1185">Reference proteome</keyword>
<feature type="domain" description="DNA-directed RNA polymerase RBP11-like dimerisation" evidence="5">
    <location>
        <begin position="2"/>
        <end position="49"/>
    </location>
</feature>
<name>A0ABM1QEP6_CAMSA</name>
<evidence type="ECO:0000256" key="1">
    <source>
        <dbReference type="ARBA" id="ARBA00022478"/>
    </source>
</evidence>
<evidence type="ECO:0000256" key="4">
    <source>
        <dbReference type="SAM" id="MobiDB-lite"/>
    </source>
</evidence>
<accession>A0ABM1QEP6</accession>
<dbReference type="GeneID" id="104716050"/>
<evidence type="ECO:0000313" key="7">
    <source>
        <dbReference type="RefSeq" id="XP_019085234.1"/>
    </source>
</evidence>